<dbReference type="EMBL" id="JAMTCK010000011">
    <property type="protein sequence ID" value="MCP2167759.1"/>
    <property type="molecule type" value="Genomic_DNA"/>
</dbReference>
<name>A0AAE3GI53_9PSEU</name>
<evidence type="ECO:0000259" key="2">
    <source>
        <dbReference type="Pfam" id="PF00582"/>
    </source>
</evidence>
<reference evidence="3" key="1">
    <citation type="submission" date="2022-06" db="EMBL/GenBank/DDBJ databases">
        <title>Genomic Encyclopedia of Archaeal and Bacterial Type Strains, Phase II (KMG-II): from individual species to whole genera.</title>
        <authorList>
            <person name="Goeker M."/>
        </authorList>
    </citation>
    <scope>NUCLEOTIDE SEQUENCE</scope>
    <source>
        <strain evidence="3">DSM 43935</strain>
    </source>
</reference>
<accession>A0AAE3GI53</accession>
<feature type="domain" description="UspA" evidence="2">
    <location>
        <begin position="8"/>
        <end position="140"/>
    </location>
</feature>
<dbReference type="RefSeq" id="WP_253774940.1">
    <property type="nucleotide sequence ID" value="NZ_JAMTCK010000011.1"/>
</dbReference>
<dbReference type="SUPFAM" id="SSF52402">
    <property type="entry name" value="Adenine nucleotide alpha hydrolases-like"/>
    <property type="match status" value="1"/>
</dbReference>
<evidence type="ECO:0000313" key="3">
    <source>
        <dbReference type="EMBL" id="MCP2167759.1"/>
    </source>
</evidence>
<keyword evidence="4" id="KW-1185">Reference proteome</keyword>
<organism evidence="3 4">
    <name type="scientific">Goodfellowiella coeruleoviolacea</name>
    <dbReference type="NCBI Taxonomy" id="334858"/>
    <lineage>
        <taxon>Bacteria</taxon>
        <taxon>Bacillati</taxon>
        <taxon>Actinomycetota</taxon>
        <taxon>Actinomycetes</taxon>
        <taxon>Pseudonocardiales</taxon>
        <taxon>Pseudonocardiaceae</taxon>
        <taxon>Goodfellowiella</taxon>
    </lineage>
</organism>
<evidence type="ECO:0000313" key="4">
    <source>
        <dbReference type="Proteomes" id="UP001206128"/>
    </source>
</evidence>
<dbReference type="Proteomes" id="UP001206128">
    <property type="component" value="Unassembled WGS sequence"/>
</dbReference>
<comment type="caution">
    <text evidence="3">The sequence shown here is derived from an EMBL/GenBank/DDBJ whole genome shotgun (WGS) entry which is preliminary data.</text>
</comment>
<comment type="similarity">
    <text evidence="1">Belongs to the universal stress protein A family.</text>
</comment>
<dbReference type="InterPro" id="IPR006015">
    <property type="entry name" value="Universal_stress_UspA"/>
</dbReference>
<dbReference type="InterPro" id="IPR014729">
    <property type="entry name" value="Rossmann-like_a/b/a_fold"/>
</dbReference>
<evidence type="ECO:0000256" key="1">
    <source>
        <dbReference type="ARBA" id="ARBA00008791"/>
    </source>
</evidence>
<protein>
    <submittedName>
        <fullName evidence="3">Nucleotide-binding universal stress protein, UspA family</fullName>
    </submittedName>
</protein>
<sequence>MSTQDGYRIVVGVDGSPPSKAALRWALWQAGLTRGAVNAVMAWDEPPIYGWELPPELSPKRTTARKLADTVAEVAAGGDAGAVHRTVVHGNPARALVDESEDADLLVVGSRGHGGFTGALLGSVSQQCIQHARCPVVVIRQPQP</sequence>
<dbReference type="Pfam" id="PF00582">
    <property type="entry name" value="Usp"/>
    <property type="match status" value="1"/>
</dbReference>
<dbReference type="PANTHER" id="PTHR46553:SF3">
    <property type="entry name" value="ADENINE NUCLEOTIDE ALPHA HYDROLASES-LIKE SUPERFAMILY PROTEIN"/>
    <property type="match status" value="1"/>
</dbReference>
<gene>
    <name evidence="3" type="ORF">LX83_004632</name>
</gene>
<proteinExistence type="inferred from homology"/>
<dbReference type="PRINTS" id="PR01438">
    <property type="entry name" value="UNVRSLSTRESS"/>
</dbReference>
<dbReference type="AlphaFoldDB" id="A0AAE3GI53"/>
<dbReference type="InterPro" id="IPR006016">
    <property type="entry name" value="UspA"/>
</dbReference>
<dbReference type="PANTHER" id="PTHR46553">
    <property type="entry name" value="ADENINE NUCLEOTIDE ALPHA HYDROLASES-LIKE SUPERFAMILY PROTEIN"/>
    <property type="match status" value="1"/>
</dbReference>
<dbReference type="CDD" id="cd00293">
    <property type="entry name" value="USP-like"/>
    <property type="match status" value="1"/>
</dbReference>
<dbReference type="Gene3D" id="3.40.50.620">
    <property type="entry name" value="HUPs"/>
    <property type="match status" value="1"/>
</dbReference>